<name>A0A6G1HB38_9PEZI</name>
<accession>A0A6G1HB38</accession>
<reference evidence="1" key="1">
    <citation type="journal article" date="2020" name="Stud. Mycol.">
        <title>101 Dothideomycetes genomes: a test case for predicting lifestyles and emergence of pathogens.</title>
        <authorList>
            <person name="Haridas S."/>
            <person name="Albert R."/>
            <person name="Binder M."/>
            <person name="Bloem J."/>
            <person name="Labutti K."/>
            <person name="Salamov A."/>
            <person name="Andreopoulos B."/>
            <person name="Baker S."/>
            <person name="Barry K."/>
            <person name="Bills G."/>
            <person name="Bluhm B."/>
            <person name="Cannon C."/>
            <person name="Castanera R."/>
            <person name="Culley D."/>
            <person name="Daum C."/>
            <person name="Ezra D."/>
            <person name="Gonzalez J."/>
            <person name="Henrissat B."/>
            <person name="Kuo A."/>
            <person name="Liang C."/>
            <person name="Lipzen A."/>
            <person name="Lutzoni F."/>
            <person name="Magnuson J."/>
            <person name="Mondo S."/>
            <person name="Nolan M."/>
            <person name="Ohm R."/>
            <person name="Pangilinan J."/>
            <person name="Park H.-J."/>
            <person name="Ramirez L."/>
            <person name="Alfaro M."/>
            <person name="Sun H."/>
            <person name="Tritt A."/>
            <person name="Yoshinaga Y."/>
            <person name="Zwiers L.-H."/>
            <person name="Turgeon B."/>
            <person name="Goodwin S."/>
            <person name="Spatafora J."/>
            <person name="Crous P."/>
            <person name="Grigoriev I."/>
        </authorList>
    </citation>
    <scope>NUCLEOTIDE SEQUENCE</scope>
    <source>
        <strain evidence="1">CBS 113979</strain>
    </source>
</reference>
<evidence type="ECO:0000313" key="2">
    <source>
        <dbReference type="Proteomes" id="UP000800041"/>
    </source>
</evidence>
<proteinExistence type="predicted"/>
<gene>
    <name evidence="1" type="ORF">K402DRAFT_225707</name>
</gene>
<dbReference type="EMBL" id="ML977142">
    <property type="protein sequence ID" value="KAF1990262.1"/>
    <property type="molecule type" value="Genomic_DNA"/>
</dbReference>
<dbReference type="Proteomes" id="UP000800041">
    <property type="component" value="Unassembled WGS sequence"/>
</dbReference>
<sequence length="149" mass="15882">MQCGTPRNPSYVPFRQFSPHSFEITGLRGGSGWTTTGLADVPLPAEALESSLVHSPTDTHDSVGCCAAVRPARCTRPDLPAMLHFPFPFPPDCRPLLSSPSPPTQLLHIRLLSASPVAAPASTSTLHPPPRLRRRLLKNTCLCSAAPAG</sequence>
<organism evidence="1 2">
    <name type="scientific">Aulographum hederae CBS 113979</name>
    <dbReference type="NCBI Taxonomy" id="1176131"/>
    <lineage>
        <taxon>Eukaryota</taxon>
        <taxon>Fungi</taxon>
        <taxon>Dikarya</taxon>
        <taxon>Ascomycota</taxon>
        <taxon>Pezizomycotina</taxon>
        <taxon>Dothideomycetes</taxon>
        <taxon>Pleosporomycetidae</taxon>
        <taxon>Aulographales</taxon>
        <taxon>Aulographaceae</taxon>
    </lineage>
</organism>
<dbReference type="AlphaFoldDB" id="A0A6G1HB38"/>
<evidence type="ECO:0000313" key="1">
    <source>
        <dbReference type="EMBL" id="KAF1990262.1"/>
    </source>
</evidence>
<keyword evidence="2" id="KW-1185">Reference proteome</keyword>
<protein>
    <submittedName>
        <fullName evidence="1">Uncharacterized protein</fullName>
    </submittedName>
</protein>